<organism evidence="1 2">
    <name type="scientific">candidate division WS6 bacterium OLB21</name>
    <dbReference type="NCBI Taxonomy" id="1617427"/>
    <lineage>
        <taxon>Bacteria</taxon>
        <taxon>Candidatus Dojkabacteria</taxon>
    </lineage>
</organism>
<reference evidence="1 2" key="1">
    <citation type="submission" date="2015-02" db="EMBL/GenBank/DDBJ databases">
        <title>Improved understanding of the partial-nitritation anammox process through 23 genomes representing the majority of the microbial community.</title>
        <authorList>
            <person name="Speth D.R."/>
            <person name="In T Zandt M."/>
            <person name="Guerrero Cruz S."/>
            <person name="Jetten M.S."/>
            <person name="Dutilh B.E."/>
        </authorList>
    </citation>
    <scope>NUCLEOTIDE SEQUENCE [LARGE SCALE GENOMIC DNA]</scope>
    <source>
        <strain evidence="1">OLB21</strain>
    </source>
</reference>
<name>A0A136KK14_9BACT</name>
<dbReference type="AlphaFoldDB" id="A0A136KK14"/>
<sequence>MIGVVAKKDDYIPGIRTKDEMYEVGLLQPDFYDEIVDISAKDATEGMIELIRKMRGS</sequence>
<accession>A0A136KK14</accession>
<dbReference type="STRING" id="1617427.UZ20_WS6002000353"/>
<proteinExistence type="predicted"/>
<dbReference type="Proteomes" id="UP000070449">
    <property type="component" value="Unassembled WGS sequence"/>
</dbReference>
<comment type="caution">
    <text evidence="1">The sequence shown here is derived from an EMBL/GenBank/DDBJ whole genome shotgun (WGS) entry which is preliminary data.</text>
</comment>
<gene>
    <name evidence="1" type="ORF">UZ20_WS6002000353</name>
</gene>
<dbReference type="EMBL" id="JYPD01000012">
    <property type="protein sequence ID" value="KXK09785.1"/>
    <property type="molecule type" value="Genomic_DNA"/>
</dbReference>
<evidence type="ECO:0000313" key="1">
    <source>
        <dbReference type="EMBL" id="KXK09785.1"/>
    </source>
</evidence>
<protein>
    <submittedName>
        <fullName evidence="1">Uncharacterized protein</fullName>
    </submittedName>
</protein>
<evidence type="ECO:0000313" key="2">
    <source>
        <dbReference type="Proteomes" id="UP000070449"/>
    </source>
</evidence>